<dbReference type="Gene3D" id="4.10.10.10">
    <property type="entry name" value="Metallothionein Isoform II"/>
    <property type="match status" value="1"/>
</dbReference>
<accession>A0A8C9ARU3</accession>
<protein>
    <recommendedName>
        <fullName evidence="4">Metallothionein</fullName>
    </recommendedName>
</protein>
<dbReference type="Ensembl" id="ENSPSMT00000042199.1">
    <property type="protein sequence ID" value="ENSPSMP00000036623.1"/>
    <property type="gene ID" value="ENSPSMG00000025195.1"/>
</dbReference>
<dbReference type="InterPro" id="IPR017854">
    <property type="entry name" value="Metalthion_dom_sf"/>
</dbReference>
<sequence length="84" mass="9110">MDPNCSCAMGSSGTCASSTNTQCKCTSCKKSCSCCPWAGSFFLLYLEYCFCTIYFVLVSRSAYESLDHASVFVLKHISCCCGCD</sequence>
<keyword evidence="5" id="KW-0812">Transmembrane</keyword>
<name>A0A8C9ARU3_PROSS</name>
<evidence type="ECO:0000256" key="1">
    <source>
        <dbReference type="ARBA" id="ARBA00007283"/>
    </source>
</evidence>
<dbReference type="Proteomes" id="UP000694414">
    <property type="component" value="Unplaced"/>
</dbReference>
<evidence type="ECO:0000256" key="5">
    <source>
        <dbReference type="SAM" id="Phobius"/>
    </source>
</evidence>
<proteinExistence type="inferred from homology"/>
<keyword evidence="2 4" id="KW-0479">Metal-binding</keyword>
<feature type="transmembrane region" description="Helical" evidence="5">
    <location>
        <begin position="37"/>
        <end position="57"/>
    </location>
</feature>
<dbReference type="GO" id="GO:0046872">
    <property type="term" value="F:metal ion binding"/>
    <property type="evidence" value="ECO:0007669"/>
    <property type="project" value="UniProtKB-KW"/>
</dbReference>
<comment type="function">
    <text evidence="4">Metallothioneins have a high content of cysteine residues that bind various heavy metals.</text>
</comment>
<keyword evidence="7" id="KW-1185">Reference proteome</keyword>
<evidence type="ECO:0000256" key="4">
    <source>
        <dbReference type="RuleBase" id="RU000621"/>
    </source>
</evidence>
<keyword evidence="5" id="KW-0472">Membrane</keyword>
<organism evidence="6 7">
    <name type="scientific">Prolemur simus</name>
    <name type="common">Greater bamboo lemur</name>
    <name type="synonym">Hapalemur simus</name>
    <dbReference type="NCBI Taxonomy" id="1328070"/>
    <lineage>
        <taxon>Eukaryota</taxon>
        <taxon>Metazoa</taxon>
        <taxon>Chordata</taxon>
        <taxon>Craniata</taxon>
        <taxon>Vertebrata</taxon>
        <taxon>Euteleostomi</taxon>
        <taxon>Mammalia</taxon>
        <taxon>Eutheria</taxon>
        <taxon>Euarchontoglires</taxon>
        <taxon>Primates</taxon>
        <taxon>Strepsirrhini</taxon>
        <taxon>Lemuriformes</taxon>
        <taxon>Lemuridae</taxon>
        <taxon>Prolemur</taxon>
    </lineage>
</organism>
<dbReference type="SUPFAM" id="SSF57868">
    <property type="entry name" value="Metallothionein"/>
    <property type="match status" value="1"/>
</dbReference>
<reference evidence="6" key="2">
    <citation type="submission" date="2025-09" db="UniProtKB">
        <authorList>
            <consortium name="Ensembl"/>
        </authorList>
    </citation>
    <scope>IDENTIFICATION</scope>
</reference>
<dbReference type="InterPro" id="IPR023587">
    <property type="entry name" value="Metalthion_dom_sf_vert"/>
</dbReference>
<evidence type="ECO:0000313" key="6">
    <source>
        <dbReference type="Ensembl" id="ENSPSMP00000036623.1"/>
    </source>
</evidence>
<evidence type="ECO:0000256" key="3">
    <source>
        <dbReference type="ARBA" id="ARBA00022851"/>
    </source>
</evidence>
<evidence type="ECO:0000313" key="7">
    <source>
        <dbReference type="Proteomes" id="UP000694414"/>
    </source>
</evidence>
<dbReference type="AlphaFoldDB" id="A0A8C9ARU3"/>
<dbReference type="InterPro" id="IPR000006">
    <property type="entry name" value="Metalthion_vert"/>
</dbReference>
<keyword evidence="5" id="KW-1133">Transmembrane helix</keyword>
<reference evidence="6" key="1">
    <citation type="submission" date="2025-08" db="UniProtKB">
        <authorList>
            <consortium name="Ensembl"/>
        </authorList>
    </citation>
    <scope>IDENTIFICATION</scope>
</reference>
<evidence type="ECO:0000256" key="2">
    <source>
        <dbReference type="ARBA" id="ARBA00022723"/>
    </source>
</evidence>
<comment type="similarity">
    <text evidence="1 4">Belongs to the metallothionein superfamily. Type 1 family.</text>
</comment>
<dbReference type="Pfam" id="PF00131">
    <property type="entry name" value="Metallothio"/>
    <property type="match status" value="1"/>
</dbReference>
<keyword evidence="3 4" id="KW-0480">Metal-thiolate cluster</keyword>